<name>A0A811S3K1_9POAL</name>
<feature type="domain" description="R13L1/DRL21-like LRR repeat region" evidence="11">
    <location>
        <begin position="1492"/>
        <end position="1611"/>
    </location>
</feature>
<dbReference type="InterPro" id="IPR058922">
    <property type="entry name" value="WHD_DRP"/>
</dbReference>
<dbReference type="FunFam" id="1.10.10.10:FF:000322">
    <property type="entry name" value="Probable disease resistance protein At1g63360"/>
    <property type="match status" value="1"/>
</dbReference>
<dbReference type="Gene3D" id="1.10.10.10">
    <property type="entry name" value="Winged helix-like DNA-binding domain superfamily/Winged helix DNA-binding domain"/>
    <property type="match status" value="1"/>
</dbReference>
<feature type="domain" description="Disease resistance N-terminal" evidence="9">
    <location>
        <begin position="11"/>
        <end position="89"/>
    </location>
</feature>
<keyword evidence="13" id="KW-1185">Reference proteome</keyword>
<feature type="coiled-coil region" evidence="7">
    <location>
        <begin position="1413"/>
        <end position="1440"/>
    </location>
</feature>
<dbReference type="PANTHER" id="PTHR36766">
    <property type="entry name" value="PLANT BROAD-SPECTRUM MILDEW RESISTANCE PROTEIN RPW8"/>
    <property type="match status" value="1"/>
</dbReference>
<dbReference type="PANTHER" id="PTHR36766:SF39">
    <property type="entry name" value="DISEASE RESISTANCE PROTEIN RGA3"/>
    <property type="match status" value="1"/>
</dbReference>
<evidence type="ECO:0000259" key="9">
    <source>
        <dbReference type="Pfam" id="PF18052"/>
    </source>
</evidence>
<dbReference type="GO" id="GO:0002758">
    <property type="term" value="P:innate immune response-activating signaling pathway"/>
    <property type="evidence" value="ECO:0007669"/>
    <property type="project" value="UniProtKB-ARBA"/>
</dbReference>
<accession>A0A811S3K1</accession>
<proteinExistence type="inferred from homology"/>
<dbReference type="GO" id="GO:0043531">
    <property type="term" value="F:ADP binding"/>
    <property type="evidence" value="ECO:0007669"/>
    <property type="project" value="InterPro"/>
</dbReference>
<dbReference type="InterPro" id="IPR041118">
    <property type="entry name" value="Rx_N"/>
</dbReference>
<dbReference type="Gene3D" id="1.20.5.4130">
    <property type="match status" value="1"/>
</dbReference>
<dbReference type="PRINTS" id="PR00364">
    <property type="entry name" value="DISEASERSIST"/>
</dbReference>
<dbReference type="SUPFAM" id="SSF52047">
    <property type="entry name" value="RNI-like"/>
    <property type="match status" value="1"/>
</dbReference>
<dbReference type="GO" id="GO:0009626">
    <property type="term" value="P:plant-type hypersensitive response"/>
    <property type="evidence" value="ECO:0007669"/>
    <property type="project" value="UniProtKB-ARBA"/>
</dbReference>
<dbReference type="InterPro" id="IPR027417">
    <property type="entry name" value="P-loop_NTPase"/>
</dbReference>
<dbReference type="Pfam" id="PF00931">
    <property type="entry name" value="NB-ARC"/>
    <property type="match status" value="1"/>
</dbReference>
<dbReference type="Pfam" id="PF23559">
    <property type="entry name" value="WHD_DRP"/>
    <property type="match status" value="1"/>
</dbReference>
<dbReference type="Pfam" id="PF25019">
    <property type="entry name" value="LRR_R13L1-DRL21"/>
    <property type="match status" value="3"/>
</dbReference>
<keyword evidence="4" id="KW-0547">Nucleotide-binding</keyword>
<dbReference type="GO" id="GO:0042742">
    <property type="term" value="P:defense response to bacterium"/>
    <property type="evidence" value="ECO:0007669"/>
    <property type="project" value="UniProtKB-ARBA"/>
</dbReference>
<dbReference type="InterPro" id="IPR006553">
    <property type="entry name" value="Leu-rich_rpt_Cys-con_subtyp"/>
</dbReference>
<evidence type="ECO:0000313" key="13">
    <source>
        <dbReference type="Proteomes" id="UP000604825"/>
    </source>
</evidence>
<evidence type="ECO:0000259" key="10">
    <source>
        <dbReference type="Pfam" id="PF23559"/>
    </source>
</evidence>
<keyword evidence="6" id="KW-0067">ATP-binding</keyword>
<dbReference type="InterPro" id="IPR056789">
    <property type="entry name" value="LRR_R13L1-DRL21"/>
</dbReference>
<evidence type="ECO:0000256" key="2">
    <source>
        <dbReference type="ARBA" id="ARBA00022614"/>
    </source>
</evidence>
<dbReference type="SMART" id="SM00367">
    <property type="entry name" value="LRR_CC"/>
    <property type="match status" value="2"/>
</dbReference>
<reference evidence="12" key="1">
    <citation type="submission" date="2020-10" db="EMBL/GenBank/DDBJ databases">
        <authorList>
            <person name="Han B."/>
            <person name="Lu T."/>
            <person name="Zhao Q."/>
            <person name="Huang X."/>
            <person name="Zhao Y."/>
        </authorList>
    </citation>
    <scope>NUCLEOTIDE SEQUENCE</scope>
</reference>
<dbReference type="EMBL" id="CAJGYO010000018">
    <property type="protein sequence ID" value="CAD6336119.1"/>
    <property type="molecule type" value="Genomic_DNA"/>
</dbReference>
<dbReference type="InterPro" id="IPR032675">
    <property type="entry name" value="LRR_dom_sf"/>
</dbReference>
<evidence type="ECO:0000256" key="4">
    <source>
        <dbReference type="ARBA" id="ARBA00022741"/>
    </source>
</evidence>
<feature type="domain" description="Disease resistance protein winged helix" evidence="10">
    <location>
        <begin position="418"/>
        <end position="499"/>
    </location>
</feature>
<keyword evidence="3" id="KW-0677">Repeat</keyword>
<dbReference type="SUPFAM" id="SSF52540">
    <property type="entry name" value="P-loop containing nucleoside triphosphate hydrolases"/>
    <property type="match status" value="1"/>
</dbReference>
<dbReference type="InterPro" id="IPR036388">
    <property type="entry name" value="WH-like_DNA-bd_sf"/>
</dbReference>
<dbReference type="Gene3D" id="3.40.50.300">
    <property type="entry name" value="P-loop containing nucleotide triphosphate hydrolases"/>
    <property type="match status" value="1"/>
</dbReference>
<evidence type="ECO:0000256" key="7">
    <source>
        <dbReference type="SAM" id="Coils"/>
    </source>
</evidence>
<dbReference type="Gene3D" id="3.80.10.10">
    <property type="entry name" value="Ribonuclease Inhibitor"/>
    <property type="match status" value="7"/>
</dbReference>
<organism evidence="12 13">
    <name type="scientific">Miscanthus lutarioriparius</name>
    <dbReference type="NCBI Taxonomy" id="422564"/>
    <lineage>
        <taxon>Eukaryota</taxon>
        <taxon>Viridiplantae</taxon>
        <taxon>Streptophyta</taxon>
        <taxon>Embryophyta</taxon>
        <taxon>Tracheophyta</taxon>
        <taxon>Spermatophyta</taxon>
        <taxon>Magnoliopsida</taxon>
        <taxon>Liliopsida</taxon>
        <taxon>Poales</taxon>
        <taxon>Poaceae</taxon>
        <taxon>PACMAD clade</taxon>
        <taxon>Panicoideae</taxon>
        <taxon>Andropogonodae</taxon>
        <taxon>Andropogoneae</taxon>
        <taxon>Saccharinae</taxon>
        <taxon>Miscanthus</taxon>
    </lineage>
</organism>
<dbReference type="Gene3D" id="1.10.8.430">
    <property type="entry name" value="Helical domain of apoptotic protease-activating factors"/>
    <property type="match status" value="1"/>
</dbReference>
<evidence type="ECO:0000256" key="3">
    <source>
        <dbReference type="ARBA" id="ARBA00022737"/>
    </source>
</evidence>
<sequence length="2113" mass="241319">MDAVVELFRKLADVTFNAAWKEIARQLKFSEDLGSIKDNLSFIQSFLRDAERQSSKLQSVRHTLKKLKAAAYDLEDMLLLFESWTTTHKGEVLPLSAKATKELVACSERLKMPHKLKRMRETIEEIIDHQNKFNFREDTRKNDEEVFRKRETFSDADEVPIGRIEEKERIISMLQADDSNCFIIFICGFGGVGKTTLAQMVFNDDRTMQFFDIQVWVYVSLKFDIKTIGQSIISQLDKSSSSADITLQATRDRLKTIVKGQRFLIVLDDLWEEDPDELEKLRTLLRGAKAGSKIIATTRSVKVAKLMNGSLTIELGALPDNCCWELFRAKAFPHGKVDADKESIGREIVNKCSGMPLAANSLGHLCRRTNEWKAILDSDIWAEDGDGPFIDTKVLPSLKLSYQYMPYHLKPCFAYCAVFPKGSRIEKSSLIQQWIALGFVQLPAASQSFTVQQAGERYFEELREMSFLQDVAGMSPTPFARYNEPRGVQQMHDLVHDLARLVAGDEVIAFDANRQQNPHGNTDNCRHMLLSNLCDSSLYYWSIPSTARALRFEKCSIAQASLKSLMGAEFLRVLDLGTCTSIADLPDSISNFRLLKFLNISGMQTGLLPKSLSSLHGLLALNLSENTGLVDIPSYICEFVNLHYLDLHGCSNLRELPQEIHILKELLHLNLSGCGSLQSLPNEFGELRKLSFLDLSYCSQLQTLPSKFGGLQELLYLNLLHCYQLCELPDSFIYLANMIHLNMSFCHQLKLLPSGLFKYMKKLLGLNLSGCTSLEVLPEVCENDAGCCPMLETLDLSNCTNLAALPNSCTSLCELRYLNLSGCSRINNFLNLIPHWKFDKLEYLNLSGFDAKAYPEAPGTSVANVESSEDLNRELELGMLQEDIITQRLHHLKYLSVGGFTLFSKKGIASLVDLLTLPNFNVRAQPADNHSNIMLLQQILDLTHHELNIKCLENVVSPEEAKKVELSRKQQLHFLSFEWSCFLSSLTPDGAGEEKAMAVLENFRPYYNLQCLSLKGYSGTRFPNWVNKIDDTLPNLVKIVLSNIKGCDHIPTLGHLPNLQELEINDMPLLRHARIVPCKKLRRLTLVGLQDITVLIFYDDNSETQVNDVEETGVHEVVLSRDFDEEERETRDKHDKLPGSLPVNKQVKRKAAVAGLVAKVKGCLKAPRCGTSTETKRIHYIGAGNDAPAVTCKPVLTPAPSKERREQEAGPTLDYLKIESCHNLKLHPYIPMSKEYIIKNSFLNLDHIEEDAIGIQRYDMLHLNPTFKSKMWIDCVEIHDDFLRWIDINVEELFITRCNIIARPSRMEERPFGTLRKVKITDCHRPLPKILALFTSLQEIEVDCIRYFFWHDSLHKMTRLEKLTTPSPELLISMLSGYHHIPYVNTREVALFSVRPKRSRVYRNPLLFFDSYRQQLRWKEALEEEELETLEEEGDNEEEEDPLRHWVHRKKEMEENETQGEEHPLHFATGSATNCSNNFSLLYQYHDYKIEQITIQNLEHVERAEEVSGQGQLSQYQQLQSLSLMWSSSSLPQDSSIVNDFLILEKLQPHGALKTLRIQGYRSRTLCSWVMDISFSLPNLVKVELSDMILCEHIPLLGKLANLEELCISNMPCVAKVDAAIYGDKTPLFRKLREFTIKKMNGLEKWELLQYCVNLEQLSIRSCIDLTTLPDSIRCCLFLSKLEVLECWNFSALPEWLGELVSLRDLCVHAAKLERLPQSIQDLIALEKLVLKKCNYRLRKRCTSGEDKDKIKHIGSVDITQSPVLLVHSNDMFMERICSPQLIELHIVCSKYNKVSTLDVKKLHPYDSLEILSLKGYDDAYNPLWMSSLPNLVKLELTSVVLEHIRLDQLPNLVKLELSSVGFEHLRLDQLQSLQELHISRVQSIRSKVCIWCTEPLRKLRRITMSELTNQELQISMEGQGCSDENLFPGLQDLEIHCCSMLRFEPSIPRSARYILSGRKGQPGQDMCPSFARIMRPSIPASLYKMEIRYSRGFSSTSWNGLRHFDIGELIIDDCYDDIPLPESIRGWRSLQKLEILNCDEITTLPEWLCEITSLRELKVETYFMKTLPACIQQLTGLQTLTLLNCGPVLEKRCRYGEDKNKLAHIPNVTIID</sequence>
<evidence type="ECO:0000256" key="1">
    <source>
        <dbReference type="ARBA" id="ARBA00008894"/>
    </source>
</evidence>
<dbReference type="GO" id="GO:0005524">
    <property type="term" value="F:ATP binding"/>
    <property type="evidence" value="ECO:0007669"/>
    <property type="project" value="UniProtKB-KW"/>
</dbReference>
<dbReference type="SUPFAM" id="SSF52058">
    <property type="entry name" value="L domain-like"/>
    <property type="match status" value="2"/>
</dbReference>
<dbReference type="InterPro" id="IPR002182">
    <property type="entry name" value="NB-ARC"/>
</dbReference>
<feature type="domain" description="R13L1/DRL21-like LRR repeat region" evidence="11">
    <location>
        <begin position="941"/>
        <end position="1067"/>
    </location>
</feature>
<protein>
    <submittedName>
        <fullName evidence="12">Uncharacterized protein</fullName>
    </submittedName>
</protein>
<dbReference type="OrthoDB" id="608636at2759"/>
<feature type="domain" description="NB-ARC" evidence="8">
    <location>
        <begin position="166"/>
        <end position="333"/>
    </location>
</feature>
<dbReference type="Proteomes" id="UP000604825">
    <property type="component" value="Unassembled WGS sequence"/>
</dbReference>
<feature type="domain" description="R13L1/DRL21-like LRR repeat region" evidence="11">
    <location>
        <begin position="1800"/>
        <end position="1860"/>
    </location>
</feature>
<keyword evidence="2" id="KW-0433">Leucine-rich repeat</keyword>
<evidence type="ECO:0000313" key="12">
    <source>
        <dbReference type="EMBL" id="CAD6336119.1"/>
    </source>
</evidence>
<keyword evidence="5" id="KW-0611">Plant defense</keyword>
<evidence type="ECO:0000256" key="5">
    <source>
        <dbReference type="ARBA" id="ARBA00022821"/>
    </source>
</evidence>
<evidence type="ECO:0000259" key="11">
    <source>
        <dbReference type="Pfam" id="PF25019"/>
    </source>
</evidence>
<evidence type="ECO:0000259" key="8">
    <source>
        <dbReference type="Pfam" id="PF00931"/>
    </source>
</evidence>
<gene>
    <name evidence="12" type="ORF">NCGR_LOCUS60217</name>
</gene>
<comment type="similarity">
    <text evidence="1">Belongs to the disease resistance NB-LRR family.</text>
</comment>
<comment type="caution">
    <text evidence="12">The sequence shown here is derived from an EMBL/GenBank/DDBJ whole genome shotgun (WGS) entry which is preliminary data.</text>
</comment>
<dbReference type="InterPro" id="IPR042197">
    <property type="entry name" value="Apaf_helical"/>
</dbReference>
<keyword evidence="7" id="KW-0175">Coiled coil</keyword>
<evidence type="ECO:0000256" key="6">
    <source>
        <dbReference type="ARBA" id="ARBA00022840"/>
    </source>
</evidence>
<dbReference type="Pfam" id="PF18052">
    <property type="entry name" value="Rx_N"/>
    <property type="match status" value="1"/>
</dbReference>